<dbReference type="Gene3D" id="2.130.10.10">
    <property type="entry name" value="YVTN repeat-like/Quinoprotein amine dehydrogenase"/>
    <property type="match status" value="1"/>
</dbReference>
<organism evidence="2 3">
    <name type="scientific">Flavobacterium azizsancarii</name>
    <dbReference type="NCBI Taxonomy" id="2961580"/>
    <lineage>
        <taxon>Bacteria</taxon>
        <taxon>Pseudomonadati</taxon>
        <taxon>Bacteroidota</taxon>
        <taxon>Flavobacteriia</taxon>
        <taxon>Flavobacteriales</taxon>
        <taxon>Flavobacteriaceae</taxon>
        <taxon>Flavobacterium</taxon>
    </lineage>
</organism>
<gene>
    <name evidence="2" type="ORF">NJT12_11185</name>
</gene>
<proteinExistence type="predicted"/>
<dbReference type="InterPro" id="IPR002372">
    <property type="entry name" value="PQQ_rpt_dom"/>
</dbReference>
<dbReference type="Proteomes" id="UP001212170">
    <property type="component" value="Unassembled WGS sequence"/>
</dbReference>
<evidence type="ECO:0000259" key="1">
    <source>
        <dbReference type="Pfam" id="PF13360"/>
    </source>
</evidence>
<dbReference type="EMBL" id="JAMZNK010000015">
    <property type="protein sequence ID" value="MDA6070181.1"/>
    <property type="molecule type" value="Genomic_DNA"/>
</dbReference>
<name>A0ABT4WCJ4_9FLAO</name>
<protein>
    <submittedName>
        <fullName evidence="2">PQQ-like beta-propeller repeat protein</fullName>
    </submittedName>
</protein>
<dbReference type="InterPro" id="IPR011047">
    <property type="entry name" value="Quinoprotein_ADH-like_sf"/>
</dbReference>
<accession>A0ABT4WCJ4</accession>
<feature type="domain" description="Pyrrolo-quinoline quinone repeat" evidence="1">
    <location>
        <begin position="62"/>
        <end position="182"/>
    </location>
</feature>
<dbReference type="InterPro" id="IPR015943">
    <property type="entry name" value="WD40/YVTN_repeat-like_dom_sf"/>
</dbReference>
<dbReference type="InterPro" id="IPR018391">
    <property type="entry name" value="PQQ_b-propeller_rpt"/>
</dbReference>
<evidence type="ECO:0000313" key="2">
    <source>
        <dbReference type="EMBL" id="MDA6070181.1"/>
    </source>
</evidence>
<dbReference type="Pfam" id="PF13360">
    <property type="entry name" value="PQQ_2"/>
    <property type="match status" value="1"/>
</dbReference>
<dbReference type="PANTHER" id="PTHR34512:SF30">
    <property type="entry name" value="OUTER MEMBRANE PROTEIN ASSEMBLY FACTOR BAMB"/>
    <property type="match status" value="1"/>
</dbReference>
<reference evidence="2 3" key="1">
    <citation type="journal article" date="2023" name="Chemosphere">
        <title>Whole genome analysis of Flavobacterium aziz-sancarii sp. nov., isolated from Ardley Island (Antarctica), revealed a rich resistome and bioremediation potential.</title>
        <authorList>
            <person name="Otur C."/>
            <person name="Okay S."/>
            <person name="Kurt-Kizildogan A."/>
        </authorList>
    </citation>
    <scope>NUCLEOTIDE SEQUENCE [LARGE SCALE GENOMIC DNA]</scope>
    <source>
        <strain evidence="2 3">AC</strain>
    </source>
</reference>
<dbReference type="SMART" id="SM00564">
    <property type="entry name" value="PQQ"/>
    <property type="match status" value="2"/>
</dbReference>
<comment type="caution">
    <text evidence="2">The sequence shown here is derived from an EMBL/GenBank/DDBJ whole genome shotgun (WGS) entry which is preliminary data.</text>
</comment>
<evidence type="ECO:0000313" key="3">
    <source>
        <dbReference type="Proteomes" id="UP001212170"/>
    </source>
</evidence>
<keyword evidence="3" id="KW-1185">Reference proteome</keyword>
<dbReference type="SUPFAM" id="SSF50998">
    <property type="entry name" value="Quinoprotein alcohol dehydrogenase-like"/>
    <property type="match status" value="1"/>
</dbReference>
<dbReference type="RefSeq" id="WP_271335993.1">
    <property type="nucleotide sequence ID" value="NZ_JAMZNK010000015.1"/>
</dbReference>
<sequence length="337" mass="39350">MVVLLLLFYKFFQLDTKTTISNFNKVDNYICYVAEDTILVVKDLNDEKVLEKNLSNSFGYKPLIFNDKIFFSESNDVICCWDLKTKKVLWKQKTPNIVKAIIKLNEKTILINIKNYGFMVFNSEHGEVLYNILRNKDDCHSPDLSPYPVIVDNNNFYISNWNCNSISSFDISNGKVLWSKKLEDGIYTSLLYEDYIFLGFNNSYENGGAYLVEKETGIVVFKKQLLFEERLKPLIKNNKVFFYTYDKKLNEFDFKTRTDKVVGKFTSSDDISGGQMYLIDNNIFFQDSNFDVFKFNLLNYKKELIGKSDFGGIEEVYKKNNQAVIVFPDNSRLIVEL</sequence>
<dbReference type="PANTHER" id="PTHR34512">
    <property type="entry name" value="CELL SURFACE PROTEIN"/>
    <property type="match status" value="1"/>
</dbReference>